<evidence type="ECO:0000259" key="4">
    <source>
        <dbReference type="PROSITE" id="PS50987"/>
    </source>
</evidence>
<dbReference type="InterPro" id="IPR011991">
    <property type="entry name" value="ArsR-like_HTH"/>
</dbReference>
<keyword evidence="1" id="KW-0805">Transcription regulation</keyword>
<dbReference type="Pfam" id="PF01022">
    <property type="entry name" value="HTH_5"/>
    <property type="match status" value="1"/>
</dbReference>
<dbReference type="PANTHER" id="PTHR33154">
    <property type="entry name" value="TRANSCRIPTIONAL REGULATOR, ARSR FAMILY"/>
    <property type="match status" value="1"/>
</dbReference>
<dbReference type="PROSITE" id="PS50987">
    <property type="entry name" value="HTH_ARSR_2"/>
    <property type="match status" value="1"/>
</dbReference>
<dbReference type="InterPro" id="IPR036390">
    <property type="entry name" value="WH_DNA-bd_sf"/>
</dbReference>
<reference evidence="5 6" key="1">
    <citation type="submission" date="2021-08" db="EMBL/GenBank/DDBJ databases">
        <title>The genome sequence of Chitinophaga sp. B61.</title>
        <authorList>
            <person name="Zhang X."/>
        </authorList>
    </citation>
    <scope>NUCLEOTIDE SEQUENCE [LARGE SCALE GENOMIC DNA]</scope>
    <source>
        <strain evidence="5 6">B61</strain>
    </source>
</reference>
<dbReference type="InterPro" id="IPR036388">
    <property type="entry name" value="WH-like_DNA-bd_sf"/>
</dbReference>
<name>A0ABS7GBN1_9BACT</name>
<keyword evidence="3" id="KW-0804">Transcription</keyword>
<evidence type="ECO:0000256" key="3">
    <source>
        <dbReference type="ARBA" id="ARBA00023163"/>
    </source>
</evidence>
<evidence type="ECO:0000313" key="5">
    <source>
        <dbReference type="EMBL" id="MBW8684530.1"/>
    </source>
</evidence>
<evidence type="ECO:0000256" key="2">
    <source>
        <dbReference type="ARBA" id="ARBA00023125"/>
    </source>
</evidence>
<comment type="caution">
    <text evidence="5">The sequence shown here is derived from an EMBL/GenBank/DDBJ whole genome shotgun (WGS) entry which is preliminary data.</text>
</comment>
<dbReference type="InterPro" id="IPR051081">
    <property type="entry name" value="HTH_MetalResp_TranReg"/>
</dbReference>
<evidence type="ECO:0000313" key="6">
    <source>
        <dbReference type="Proteomes" id="UP000812961"/>
    </source>
</evidence>
<gene>
    <name evidence="5" type="ORF">K1Y79_09315</name>
</gene>
<dbReference type="EMBL" id="JAICCF010000002">
    <property type="protein sequence ID" value="MBW8684530.1"/>
    <property type="molecule type" value="Genomic_DNA"/>
</dbReference>
<dbReference type="SUPFAM" id="SSF46785">
    <property type="entry name" value="Winged helix' DNA-binding domain"/>
    <property type="match status" value="1"/>
</dbReference>
<evidence type="ECO:0000256" key="1">
    <source>
        <dbReference type="ARBA" id="ARBA00023015"/>
    </source>
</evidence>
<keyword evidence="6" id="KW-1185">Reference proteome</keyword>
<dbReference type="Proteomes" id="UP000812961">
    <property type="component" value="Unassembled WGS sequence"/>
</dbReference>
<proteinExistence type="predicted"/>
<dbReference type="PANTHER" id="PTHR33154:SF33">
    <property type="entry name" value="TRANSCRIPTIONAL REPRESSOR SDPR"/>
    <property type="match status" value="1"/>
</dbReference>
<feature type="domain" description="HTH arsR-type" evidence="4">
    <location>
        <begin position="1"/>
        <end position="88"/>
    </location>
</feature>
<dbReference type="NCBIfam" id="NF033788">
    <property type="entry name" value="HTH_metalloreg"/>
    <property type="match status" value="1"/>
</dbReference>
<dbReference type="InterPro" id="IPR001845">
    <property type="entry name" value="HTH_ArsR_DNA-bd_dom"/>
</dbReference>
<sequence length="91" mass="10543">MRRDTFQAIADPTRREILDLIACKPLNINALAGRFSISRTAVYKHLRILLECDVIEIKQCGRERYCMPKPGKISAVRDWLDAFELKLRDVP</sequence>
<protein>
    <submittedName>
        <fullName evidence="5">Metalloregulator ArsR/SmtB family transcription factor</fullName>
    </submittedName>
</protein>
<keyword evidence="2" id="KW-0238">DNA-binding</keyword>
<accession>A0ABS7GBN1</accession>
<dbReference type="SMART" id="SM00418">
    <property type="entry name" value="HTH_ARSR"/>
    <property type="match status" value="1"/>
</dbReference>
<organism evidence="5 6">
    <name type="scientific">Chitinophaga rhizophila</name>
    <dbReference type="NCBI Taxonomy" id="2866212"/>
    <lineage>
        <taxon>Bacteria</taxon>
        <taxon>Pseudomonadati</taxon>
        <taxon>Bacteroidota</taxon>
        <taxon>Chitinophagia</taxon>
        <taxon>Chitinophagales</taxon>
        <taxon>Chitinophagaceae</taxon>
        <taxon>Chitinophaga</taxon>
    </lineage>
</organism>
<dbReference type="Gene3D" id="1.10.10.10">
    <property type="entry name" value="Winged helix-like DNA-binding domain superfamily/Winged helix DNA-binding domain"/>
    <property type="match status" value="1"/>
</dbReference>
<dbReference type="RefSeq" id="WP_220249750.1">
    <property type="nucleotide sequence ID" value="NZ_JAICCF010000002.1"/>
</dbReference>
<dbReference type="CDD" id="cd00090">
    <property type="entry name" value="HTH_ARSR"/>
    <property type="match status" value="1"/>
</dbReference>
<dbReference type="PRINTS" id="PR00778">
    <property type="entry name" value="HTHARSR"/>
</dbReference>